<dbReference type="PANTHER" id="PTHR33048">
    <property type="entry name" value="PTH11-LIKE INTEGRAL MEMBRANE PROTEIN (AFU_ORTHOLOGUE AFUA_5G11245)"/>
    <property type="match status" value="1"/>
</dbReference>
<evidence type="ECO:0000256" key="2">
    <source>
        <dbReference type="ARBA" id="ARBA00022692"/>
    </source>
</evidence>
<dbReference type="InterPro" id="IPR049326">
    <property type="entry name" value="Rhodopsin_dom_fungi"/>
</dbReference>
<name>A0A8K0TEP7_9PEZI</name>
<dbReference type="EMBL" id="JAGPXD010000003">
    <property type="protein sequence ID" value="KAH7362180.1"/>
    <property type="molecule type" value="Genomic_DNA"/>
</dbReference>
<comment type="caution">
    <text evidence="9">The sequence shown here is derived from an EMBL/GenBank/DDBJ whole genome shotgun (WGS) entry which is preliminary data.</text>
</comment>
<sequence>MESMVGGEGPLCMAVLWSLTFVVAIFLVLRAYTRIVCVAAYGIDDHLYVLSWVLMAGYSAFITVAAVNGYGRDDLTPAENATATYWRMVAQSFALTAVGTAKASVGFFLLRLTVVRWQSISVKAIMSTMGLLAFINVLFTWVACKPLAYSYDETIGGTCFNTIPTAVMMAGGTILVDLYFAILPWIFIWKLNLPRREKFVIAGSMSLGVLAAAAGIIRVFAVKGVRDVPVAVIVWSQVEGALTLICVGIPVCRPLWTRYISKWWQSRQGSSYIRQNEPTDQSDPVGLETIGGGTMPGVKRSQTSSKKKWSSTLTSNVTAKDSGDAQSDEVDLTGDAGRGQEFAGRSEARDDSPNGHDLQGSWVRGGSMTRATAEAYKPARGAKEDTSPGAGIRMQRTYDISRGD</sequence>
<feature type="transmembrane region" description="Helical" evidence="7">
    <location>
        <begin position="14"/>
        <end position="35"/>
    </location>
</feature>
<comment type="subcellular location">
    <subcellularLocation>
        <location evidence="1">Membrane</location>
        <topology evidence="1">Multi-pass membrane protein</topology>
    </subcellularLocation>
</comment>
<feature type="transmembrane region" description="Helical" evidence="7">
    <location>
        <begin position="199"/>
        <end position="220"/>
    </location>
</feature>
<comment type="similarity">
    <text evidence="5">Belongs to the SAT4 family.</text>
</comment>
<accession>A0A8K0TEP7</accession>
<feature type="transmembrane region" description="Helical" evidence="7">
    <location>
        <begin position="232"/>
        <end position="252"/>
    </location>
</feature>
<dbReference type="Proteomes" id="UP000813385">
    <property type="component" value="Unassembled WGS sequence"/>
</dbReference>
<dbReference type="PANTHER" id="PTHR33048:SF93">
    <property type="entry name" value="INTEGRAL MEMBRANE PROTEIN"/>
    <property type="match status" value="1"/>
</dbReference>
<dbReference type="GO" id="GO:0016020">
    <property type="term" value="C:membrane"/>
    <property type="evidence" value="ECO:0007669"/>
    <property type="project" value="UniProtKB-SubCell"/>
</dbReference>
<keyword evidence="3 7" id="KW-1133">Transmembrane helix</keyword>
<dbReference type="AlphaFoldDB" id="A0A8K0TEP7"/>
<keyword evidence="2 7" id="KW-0812">Transmembrane</keyword>
<gene>
    <name evidence="9" type="ORF">B0T11DRAFT_280334</name>
</gene>
<protein>
    <recommendedName>
        <fullName evidence="8">Rhodopsin domain-containing protein</fullName>
    </recommendedName>
</protein>
<evidence type="ECO:0000313" key="10">
    <source>
        <dbReference type="Proteomes" id="UP000813385"/>
    </source>
</evidence>
<evidence type="ECO:0000256" key="5">
    <source>
        <dbReference type="ARBA" id="ARBA00038359"/>
    </source>
</evidence>
<feature type="transmembrane region" description="Helical" evidence="7">
    <location>
        <begin position="88"/>
        <end position="110"/>
    </location>
</feature>
<evidence type="ECO:0000313" key="9">
    <source>
        <dbReference type="EMBL" id="KAH7362180.1"/>
    </source>
</evidence>
<keyword evidence="10" id="KW-1185">Reference proteome</keyword>
<dbReference type="OrthoDB" id="3923077at2759"/>
<dbReference type="Pfam" id="PF20684">
    <property type="entry name" value="Fung_rhodopsin"/>
    <property type="match status" value="1"/>
</dbReference>
<evidence type="ECO:0000256" key="7">
    <source>
        <dbReference type="SAM" id="Phobius"/>
    </source>
</evidence>
<feature type="compositionally biased region" description="Basic and acidic residues" evidence="6">
    <location>
        <begin position="344"/>
        <end position="354"/>
    </location>
</feature>
<evidence type="ECO:0000256" key="6">
    <source>
        <dbReference type="SAM" id="MobiDB-lite"/>
    </source>
</evidence>
<evidence type="ECO:0000256" key="4">
    <source>
        <dbReference type="ARBA" id="ARBA00023136"/>
    </source>
</evidence>
<feature type="transmembrane region" description="Helical" evidence="7">
    <location>
        <begin position="122"/>
        <end position="143"/>
    </location>
</feature>
<feature type="transmembrane region" description="Helical" evidence="7">
    <location>
        <begin position="163"/>
        <end position="187"/>
    </location>
</feature>
<feature type="region of interest" description="Disordered" evidence="6">
    <location>
        <begin position="274"/>
        <end position="404"/>
    </location>
</feature>
<evidence type="ECO:0000259" key="8">
    <source>
        <dbReference type="Pfam" id="PF20684"/>
    </source>
</evidence>
<reference evidence="9" key="1">
    <citation type="journal article" date="2021" name="Nat. Commun.">
        <title>Genetic determinants of endophytism in the Arabidopsis root mycobiome.</title>
        <authorList>
            <person name="Mesny F."/>
            <person name="Miyauchi S."/>
            <person name="Thiergart T."/>
            <person name="Pickel B."/>
            <person name="Atanasova L."/>
            <person name="Karlsson M."/>
            <person name="Huettel B."/>
            <person name="Barry K.W."/>
            <person name="Haridas S."/>
            <person name="Chen C."/>
            <person name="Bauer D."/>
            <person name="Andreopoulos W."/>
            <person name="Pangilinan J."/>
            <person name="LaButti K."/>
            <person name="Riley R."/>
            <person name="Lipzen A."/>
            <person name="Clum A."/>
            <person name="Drula E."/>
            <person name="Henrissat B."/>
            <person name="Kohler A."/>
            <person name="Grigoriev I.V."/>
            <person name="Martin F.M."/>
            <person name="Hacquard S."/>
        </authorList>
    </citation>
    <scope>NUCLEOTIDE SEQUENCE</scope>
    <source>
        <strain evidence="9">MPI-CAGE-AT-0016</strain>
    </source>
</reference>
<evidence type="ECO:0000256" key="3">
    <source>
        <dbReference type="ARBA" id="ARBA00022989"/>
    </source>
</evidence>
<feature type="transmembrane region" description="Helical" evidence="7">
    <location>
        <begin position="47"/>
        <end position="68"/>
    </location>
</feature>
<dbReference type="InterPro" id="IPR052337">
    <property type="entry name" value="SAT4-like"/>
</dbReference>
<keyword evidence="4 7" id="KW-0472">Membrane</keyword>
<evidence type="ECO:0000256" key="1">
    <source>
        <dbReference type="ARBA" id="ARBA00004141"/>
    </source>
</evidence>
<organism evidence="9 10">
    <name type="scientific">Plectosphaerella cucumerina</name>
    <dbReference type="NCBI Taxonomy" id="40658"/>
    <lineage>
        <taxon>Eukaryota</taxon>
        <taxon>Fungi</taxon>
        <taxon>Dikarya</taxon>
        <taxon>Ascomycota</taxon>
        <taxon>Pezizomycotina</taxon>
        <taxon>Sordariomycetes</taxon>
        <taxon>Hypocreomycetidae</taxon>
        <taxon>Glomerellales</taxon>
        <taxon>Plectosphaerellaceae</taxon>
        <taxon>Plectosphaerella</taxon>
    </lineage>
</organism>
<feature type="domain" description="Rhodopsin" evidence="8">
    <location>
        <begin position="29"/>
        <end position="257"/>
    </location>
</feature>
<proteinExistence type="inferred from homology"/>